<dbReference type="CDD" id="cd06173">
    <property type="entry name" value="MFS_MefA_like"/>
    <property type="match status" value="1"/>
</dbReference>
<keyword evidence="6 7" id="KW-0472">Membrane</keyword>
<feature type="transmembrane region" description="Helical" evidence="7">
    <location>
        <begin position="180"/>
        <end position="199"/>
    </location>
</feature>
<evidence type="ECO:0000256" key="1">
    <source>
        <dbReference type="ARBA" id="ARBA00004651"/>
    </source>
</evidence>
<keyword evidence="4 7" id="KW-0812">Transmembrane</keyword>
<dbReference type="InterPro" id="IPR010290">
    <property type="entry name" value="TM_effector"/>
</dbReference>
<evidence type="ECO:0000256" key="2">
    <source>
        <dbReference type="ARBA" id="ARBA00022448"/>
    </source>
</evidence>
<comment type="caution">
    <text evidence="8">The sequence shown here is derived from an EMBL/GenBank/DDBJ whole genome shotgun (WGS) entry which is preliminary data.</text>
</comment>
<dbReference type="RefSeq" id="WP_317547608.1">
    <property type="nucleotide sequence ID" value="NZ_JAWLKE010000002.1"/>
</dbReference>
<keyword evidence="9" id="KW-1185">Reference proteome</keyword>
<dbReference type="Proteomes" id="UP001185899">
    <property type="component" value="Unassembled WGS sequence"/>
</dbReference>
<dbReference type="InterPro" id="IPR036259">
    <property type="entry name" value="MFS_trans_sf"/>
</dbReference>
<sequence length="529" mass="55783">MAQVKSSNHISFFAPMRIPKLRRMLGFELSASVGVWILVLAAQWTLTESGESALVVSSVQFAASAPFFLLALPIGAIAEFAGHRLLLAGTAIALLVASVVMTALQLLGLSSTPALMTSVFLAGCGLASVAIVWQALLPHLVPTDMMAVVPAIDGAIFNGARAVGPVIGGAILAWWGSSGAFATVAALFAVCVVVAVTQVPPESGKKPKTESVHHAVGVSLRFIRHSRWTRRLLLRVISFGIPASALWALLPVVAYERLHASSVQFGVLSGAIGIGAVAGTVALTPLRARLSWNTFVAIGSVAYAAVLAGIVLVPSVSVVFVLLVIVGAAWVAIQSTWMIATHAVMPKWIKSRVIAFVMLTFQGSQAIGALLWGFLADAVGLVAAVIVSATVMSVSAVEILRRGILPSESIAPDLSGGAGPPVLSTEFDGRRITVETTYVVDPEKLTQFVADVGPLRSSRLRLGALRWSCAQMSSTRATFVELCTFESWSEYAAQETERLTVPEYRIRTAIASHLAAEPQVRVLVDVAPR</sequence>
<evidence type="ECO:0000256" key="7">
    <source>
        <dbReference type="SAM" id="Phobius"/>
    </source>
</evidence>
<accession>A0ABU4AUY8</accession>
<dbReference type="SUPFAM" id="SSF103473">
    <property type="entry name" value="MFS general substrate transporter"/>
    <property type="match status" value="1"/>
</dbReference>
<feature type="transmembrane region" description="Helical" evidence="7">
    <location>
        <begin position="148"/>
        <end position="174"/>
    </location>
</feature>
<evidence type="ECO:0000313" key="9">
    <source>
        <dbReference type="Proteomes" id="UP001185899"/>
    </source>
</evidence>
<evidence type="ECO:0000256" key="5">
    <source>
        <dbReference type="ARBA" id="ARBA00022989"/>
    </source>
</evidence>
<feature type="transmembrane region" description="Helical" evidence="7">
    <location>
        <begin position="25"/>
        <end position="46"/>
    </location>
</feature>
<protein>
    <submittedName>
        <fullName evidence="8">MFS transporter</fullName>
    </submittedName>
</protein>
<dbReference type="Gene3D" id="1.20.1250.20">
    <property type="entry name" value="MFS general substrate transporter like domains"/>
    <property type="match status" value="1"/>
</dbReference>
<feature type="transmembrane region" description="Helical" evidence="7">
    <location>
        <begin position="381"/>
        <end position="400"/>
    </location>
</feature>
<feature type="transmembrane region" description="Helical" evidence="7">
    <location>
        <begin position="85"/>
        <end position="108"/>
    </location>
</feature>
<feature type="transmembrane region" description="Helical" evidence="7">
    <location>
        <begin position="232"/>
        <end position="250"/>
    </location>
</feature>
<keyword evidence="5 7" id="KW-1133">Transmembrane helix</keyword>
<reference evidence="8 9" key="1">
    <citation type="submission" date="2023-10" db="EMBL/GenBank/DDBJ databases">
        <title>Development of a sustainable strategy for remediation of hydrocarbon-contaminated territories based on the waste exchange concept.</title>
        <authorList>
            <person name="Krivoruchko A."/>
        </authorList>
    </citation>
    <scope>NUCLEOTIDE SEQUENCE [LARGE SCALE GENOMIC DNA]</scope>
    <source>
        <strain evidence="8 9">IEGM 1322</strain>
    </source>
</reference>
<feature type="transmembrane region" description="Helical" evidence="7">
    <location>
        <begin position="262"/>
        <end position="283"/>
    </location>
</feature>
<organism evidence="8 9">
    <name type="scientific">Rhodococcus cercidiphylli</name>
    <dbReference type="NCBI Taxonomy" id="489916"/>
    <lineage>
        <taxon>Bacteria</taxon>
        <taxon>Bacillati</taxon>
        <taxon>Actinomycetota</taxon>
        <taxon>Actinomycetes</taxon>
        <taxon>Mycobacteriales</taxon>
        <taxon>Nocardiaceae</taxon>
        <taxon>Rhodococcus</taxon>
    </lineage>
</organism>
<name>A0ABU4AUY8_9NOCA</name>
<evidence type="ECO:0000256" key="3">
    <source>
        <dbReference type="ARBA" id="ARBA00022475"/>
    </source>
</evidence>
<dbReference type="Pfam" id="PF05977">
    <property type="entry name" value="MFS_3"/>
    <property type="match status" value="1"/>
</dbReference>
<evidence type="ECO:0000313" key="8">
    <source>
        <dbReference type="EMBL" id="MDV6230052.1"/>
    </source>
</evidence>
<feature type="transmembrane region" description="Helical" evidence="7">
    <location>
        <begin position="114"/>
        <end position="136"/>
    </location>
</feature>
<comment type="subcellular location">
    <subcellularLocation>
        <location evidence="1">Cell membrane</location>
        <topology evidence="1">Multi-pass membrane protein</topology>
    </subcellularLocation>
</comment>
<feature type="transmembrane region" description="Helical" evidence="7">
    <location>
        <begin position="58"/>
        <end position="78"/>
    </location>
</feature>
<evidence type="ECO:0000256" key="6">
    <source>
        <dbReference type="ARBA" id="ARBA00023136"/>
    </source>
</evidence>
<feature type="transmembrane region" description="Helical" evidence="7">
    <location>
        <begin position="295"/>
        <end position="313"/>
    </location>
</feature>
<dbReference type="EMBL" id="JAWLKE010000002">
    <property type="protein sequence ID" value="MDV6230052.1"/>
    <property type="molecule type" value="Genomic_DNA"/>
</dbReference>
<keyword evidence="2" id="KW-0813">Transport</keyword>
<feature type="transmembrane region" description="Helical" evidence="7">
    <location>
        <begin position="319"/>
        <end position="341"/>
    </location>
</feature>
<proteinExistence type="predicted"/>
<evidence type="ECO:0000256" key="4">
    <source>
        <dbReference type="ARBA" id="ARBA00022692"/>
    </source>
</evidence>
<dbReference type="PANTHER" id="PTHR23513:SF11">
    <property type="entry name" value="STAPHYLOFERRIN A TRANSPORTER"/>
    <property type="match status" value="1"/>
</dbReference>
<feature type="transmembrane region" description="Helical" evidence="7">
    <location>
        <begin position="353"/>
        <end position="375"/>
    </location>
</feature>
<gene>
    <name evidence="8" type="ORF">R3P95_05780</name>
</gene>
<keyword evidence="3" id="KW-1003">Cell membrane</keyword>
<dbReference type="PANTHER" id="PTHR23513">
    <property type="entry name" value="INTEGRAL MEMBRANE EFFLUX PROTEIN-RELATED"/>
    <property type="match status" value="1"/>
</dbReference>